<dbReference type="AlphaFoldDB" id="A0A147K199"/>
<evidence type="ECO:0000313" key="2">
    <source>
        <dbReference type="Proteomes" id="UP000074294"/>
    </source>
</evidence>
<dbReference type="Proteomes" id="UP000074294">
    <property type="component" value="Unassembled WGS sequence"/>
</dbReference>
<reference evidence="1 2" key="1">
    <citation type="journal article" date="2016" name="Nat. Microbiol.">
        <title>Genomic inference of the metabolism of cosmopolitan subsurface Archaea, Hadesarchaea.</title>
        <authorList>
            <person name="Baker B.J."/>
            <person name="Saw J.H."/>
            <person name="Lind A.E."/>
            <person name="Lazar C.S."/>
            <person name="Hinrichs K.-U."/>
            <person name="Teske A.P."/>
            <person name="Ettema T.J."/>
        </authorList>
    </citation>
    <scope>NUCLEOTIDE SEQUENCE [LARGE SCALE GENOMIC DNA]</scope>
</reference>
<name>A0A147K199_HADYE</name>
<organism evidence="1 2">
    <name type="scientific">Hadarchaeum yellowstonense</name>
    <dbReference type="NCBI Taxonomy" id="1776334"/>
    <lineage>
        <taxon>Archaea</taxon>
        <taxon>Methanobacteriati</taxon>
        <taxon>Candidatus Hadarchaeota</taxon>
        <taxon>Candidatus Hadarchaeia</taxon>
        <taxon>Candidatus Hadarchaeales</taxon>
        <taxon>Candidatus Hadarchaeaceae</taxon>
        <taxon>Candidatus Hadarchaeum</taxon>
    </lineage>
</organism>
<protein>
    <submittedName>
        <fullName evidence="1">Uncharacterized protein</fullName>
    </submittedName>
</protein>
<proteinExistence type="predicted"/>
<comment type="caution">
    <text evidence="1">The sequence shown here is derived from an EMBL/GenBank/DDBJ whole genome shotgun (WGS) entry which is preliminary data.</text>
</comment>
<sequence length="233" mass="26214">MKLGEEKRGFALSSMALLLMLPALLLVASGLKMIESGGETSSIQILADKVNSAGKNIAETIKLMQERKFPITDNTLQSLAEKYRLTTGLIIEITTGNDYPLWIRVKNTEVNHYPDTKYCTVEKISPDEWKYSFEDSDAEIGEAVDFDYDEPILHLEKIGEILRITIVAYNSTYSSDIYYYKSLLWENVGGIGQAHVGETVEIEANRFGLFTLINIEVRDPGNMARYAENILIT</sequence>
<dbReference type="STRING" id="1776334.APZ16_02010"/>
<accession>A0A147K199</accession>
<gene>
    <name evidence="1" type="ORF">APZ16_02010</name>
</gene>
<dbReference type="EMBL" id="LQMQ01000003">
    <property type="protein sequence ID" value="KUO42580.1"/>
    <property type="molecule type" value="Genomic_DNA"/>
</dbReference>
<evidence type="ECO:0000313" key="1">
    <source>
        <dbReference type="EMBL" id="KUO42580.1"/>
    </source>
</evidence>